<evidence type="ECO:0000313" key="1">
    <source>
        <dbReference type="EMBL" id="KAK3686567.1"/>
    </source>
</evidence>
<proteinExistence type="predicted"/>
<dbReference type="EMBL" id="JAUTXU010000312">
    <property type="protein sequence ID" value="KAK3686567.1"/>
    <property type="molecule type" value="Genomic_DNA"/>
</dbReference>
<organism evidence="1 2">
    <name type="scientific">Vermiconidia calcicola</name>
    <dbReference type="NCBI Taxonomy" id="1690605"/>
    <lineage>
        <taxon>Eukaryota</taxon>
        <taxon>Fungi</taxon>
        <taxon>Dikarya</taxon>
        <taxon>Ascomycota</taxon>
        <taxon>Pezizomycotina</taxon>
        <taxon>Dothideomycetes</taxon>
        <taxon>Dothideomycetidae</taxon>
        <taxon>Mycosphaerellales</taxon>
        <taxon>Extremaceae</taxon>
        <taxon>Vermiconidia</taxon>
    </lineage>
</organism>
<protein>
    <submittedName>
        <fullName evidence="1">Uncharacterized protein</fullName>
    </submittedName>
</protein>
<gene>
    <name evidence="1" type="ORF">LTR37_019672</name>
</gene>
<keyword evidence="2" id="KW-1185">Reference proteome</keyword>
<comment type="caution">
    <text evidence="1">The sequence shown here is derived from an EMBL/GenBank/DDBJ whole genome shotgun (WGS) entry which is preliminary data.</text>
</comment>
<reference evidence="1" key="1">
    <citation type="submission" date="2023-07" db="EMBL/GenBank/DDBJ databases">
        <title>Black Yeasts Isolated from many extreme environments.</title>
        <authorList>
            <person name="Coleine C."/>
            <person name="Stajich J.E."/>
            <person name="Selbmann L."/>
        </authorList>
    </citation>
    <scope>NUCLEOTIDE SEQUENCE</scope>
    <source>
        <strain evidence="1">CCFEE 5714</strain>
    </source>
</reference>
<dbReference type="Proteomes" id="UP001281147">
    <property type="component" value="Unassembled WGS sequence"/>
</dbReference>
<evidence type="ECO:0000313" key="2">
    <source>
        <dbReference type="Proteomes" id="UP001281147"/>
    </source>
</evidence>
<name>A0ACC3MDQ6_9PEZI</name>
<sequence length="124" mass="13995">MEARLKTQELQEISKPSSRRYFDFPSGGWDTISSETGMTLENLDQWVEGKVEEKRQSCSRDTIHTYVVEFRGTSAGLLPYEQKPREEVLSEEEGKVSIALLRPLIAAIAMIAVCLFAWVLLGSI</sequence>
<accession>A0ACC3MDQ6</accession>